<dbReference type="InterPro" id="IPR011989">
    <property type="entry name" value="ARM-like"/>
</dbReference>
<feature type="compositionally biased region" description="Basic and acidic residues" evidence="1">
    <location>
        <begin position="21"/>
        <end position="31"/>
    </location>
</feature>
<evidence type="ECO:0000313" key="5">
    <source>
        <dbReference type="Proteomes" id="UP001140091"/>
    </source>
</evidence>
<feature type="transmembrane region" description="Helical" evidence="2">
    <location>
        <begin position="216"/>
        <end position="237"/>
    </location>
</feature>
<reference evidence="4" key="1">
    <citation type="submission" date="2022-06" db="EMBL/GenBank/DDBJ databases">
        <title>Genome Sequence of Candolleomyces eurysporus.</title>
        <authorList>
            <person name="Buettner E."/>
        </authorList>
    </citation>
    <scope>NUCLEOTIDE SEQUENCE</scope>
    <source>
        <strain evidence="4">VTCC 930004</strain>
    </source>
</reference>
<dbReference type="SUPFAM" id="SSF48371">
    <property type="entry name" value="ARM repeat"/>
    <property type="match status" value="2"/>
</dbReference>
<proteinExistence type="predicted"/>
<sequence length="1654" mass="185000">MEKRDSKVAEHYTIEIQSSDNVEKGQNDDTSLKTNRTPSDPNPGVPTSAGNDEGQGDRGSGSGEQTVLEFRADARIWYLYLEDAERVAKEKAELWKTGLDSLLIFAGLFAGVVSSFLIDARPDLHDDSEQALLGNILDTLRGTSIIDMAHIPVSQKWITGLWLMSLYITLFSAIMGVLAKAWLAKFVPFTTGREAKDAHTRYKLDKGAEFWHLEGVITLVPFLVQVAALLFLGGLIIQNIADDQTLGHVLLGFGVSGCLIYAVMTILPIRYRSSPFNTPLTEVLAWLRSMLRAPPTPGRLKAISTWTQLSKFNEGLAEILYTELIKASKPTHVDEAAAEIAHPNFARKWIHHYSRTDSPSRLLECFKICASTRTSDAARRNEILCNYLLAFLRFVSVLQEKLVAIPEGSTVEDVAGGYQHLLGALQTSLKYGYPLHRWNTLPEFPRQLSFSLRTQIMCLLQALPEKDWTSQGSVPPKLGFQSNEMLDRLWELALQDIQSSHRLHFMLSACRGVLQGKESVKTTSLYILNLCLAKAGCTASETERTSEWAGSIETTNRESVEKLELQLLPRLHRATITEIENMAKNVLNDIPSLSTIQGILKILVSEIAEPKLPIDPLKMLSQIPDLKSDLFDGSIKTISDMTVFKKEGARKDGLQILTNLVASSMGKLDTVMDALRASVEIGFKSRERQERMRTIAFVRTIWKNCDSSFYSLVDDAIPALVEVALNAESTDVRQPALRLAEAMWANGSCASLVRGAVPTALNNGLDDLDPKKRYRVLTDLLEHLKDDESKVTLEKPRYAFAWEDDLSLALEIFPVVFGKIVRVAIHDGSKSVCEQAFRLLQELCKNGHVSGSLKVDALAWLEIATGPGVRRSTAVHVLEMLIDKFDLTNVDLLKTIIEWAGSDEHIDVRRSSVRLISIICKEQNLTPEMLEVVKEAILLLRDKVFSSEGDSNVRALWVQFLADTEERVSSKFPEIVPIFVELYGKTESDTELFESAHENLLLLEEDREYTEAFDSALPQDLKVSFHGPREHWSTTAKWIKLLVLLSRRAGLSKTVEEKLQLIAKEMRDEIEAKSSLGIQVEAGAADYTPKSTLTLPLRRQLHKIGPDDRRTWVDILATIAAFYPFGFKDVPNILFQMAVHDPDPGVQSECLQRLSQLSEHILLRVSRDATRALVRGTVDQFNEFVKSADKSVRISHMQLLSAFKLHYLENLELLREALNKLSNHALLDSDDDYRFEAVKTFSNLTEPDGEWDHSIHELVETMVNQHFGMGVVDKTEKVRRLWVRLAGPHIRNAEFPELTKLFDAAIKDSSLIVQSEGMSVLQQLLIHPGAEFRGTLAAKLGEALVSSLRTAEHTDRAVTVLTTVTAPPKPEKTRGSEERHQLWVQIMLLLSRNAEFQALPKLIEMVIKEQDSGAAFGSQDMVCSLFQNVKQPDAIDNILPNVIESALKLNVKRNIRLAAISLFRSVIECVPSYGEWIMALVLTRGSNSIEGESQSRYEISFLGCNSDSQIMCRLADTVIKDEDGDMRIAALQVLKVAFPLSRFRDANKVAFSKIIEMLLKERGNDKHHSNARSALDSLVRFGDIASLSISQVLRTVLMNGGQDPRNSAGRPLFDNFAAFEIAISPTTVKNRSKRWVRTTDLDEGRSRVLDLGSN</sequence>
<feature type="non-terminal residue" evidence="4">
    <location>
        <position position="1"/>
    </location>
</feature>
<keyword evidence="2" id="KW-0472">Membrane</keyword>
<dbReference type="InterPro" id="IPR016024">
    <property type="entry name" value="ARM-type_fold"/>
</dbReference>
<comment type="caution">
    <text evidence="4">The sequence shown here is derived from an EMBL/GenBank/DDBJ whole genome shotgun (WGS) entry which is preliminary data.</text>
</comment>
<evidence type="ECO:0000256" key="2">
    <source>
        <dbReference type="SAM" id="Phobius"/>
    </source>
</evidence>
<gene>
    <name evidence="4" type="ORF">H1R20_g13555</name>
</gene>
<accession>A0A9W8MAQ7</accession>
<organism evidence="4 5">
    <name type="scientific">Candolleomyces eurysporus</name>
    <dbReference type="NCBI Taxonomy" id="2828524"/>
    <lineage>
        <taxon>Eukaryota</taxon>
        <taxon>Fungi</taxon>
        <taxon>Dikarya</taxon>
        <taxon>Basidiomycota</taxon>
        <taxon>Agaricomycotina</taxon>
        <taxon>Agaricomycetes</taxon>
        <taxon>Agaricomycetidae</taxon>
        <taxon>Agaricales</taxon>
        <taxon>Agaricineae</taxon>
        <taxon>Psathyrellaceae</taxon>
        <taxon>Candolleomyces</taxon>
    </lineage>
</organism>
<keyword evidence="2" id="KW-0812">Transmembrane</keyword>
<dbReference type="EMBL" id="JANBPK010001320">
    <property type="protein sequence ID" value="KAJ2923541.1"/>
    <property type="molecule type" value="Genomic_DNA"/>
</dbReference>
<keyword evidence="5" id="KW-1185">Reference proteome</keyword>
<feature type="region of interest" description="Disordered" evidence="1">
    <location>
        <begin position="1"/>
        <end position="65"/>
    </location>
</feature>
<dbReference type="Gene3D" id="1.25.10.10">
    <property type="entry name" value="Leucine-rich Repeat Variant"/>
    <property type="match status" value="2"/>
</dbReference>
<name>A0A9W8MAQ7_9AGAR</name>
<keyword evidence="2" id="KW-1133">Transmembrane helix</keyword>
<feature type="transmembrane region" description="Helical" evidence="2">
    <location>
        <begin position="161"/>
        <end position="183"/>
    </location>
</feature>
<feature type="transmembrane region" description="Helical" evidence="2">
    <location>
        <begin position="249"/>
        <end position="269"/>
    </location>
</feature>
<dbReference type="Proteomes" id="UP001140091">
    <property type="component" value="Unassembled WGS sequence"/>
</dbReference>
<evidence type="ECO:0000259" key="3">
    <source>
        <dbReference type="Pfam" id="PF20153"/>
    </source>
</evidence>
<dbReference type="InterPro" id="IPR045338">
    <property type="entry name" value="DUF6535"/>
</dbReference>
<dbReference type="Pfam" id="PF20153">
    <property type="entry name" value="DUF6535"/>
    <property type="match status" value="1"/>
</dbReference>
<feature type="domain" description="DUF6535" evidence="3">
    <location>
        <begin position="77"/>
        <end position="238"/>
    </location>
</feature>
<feature type="compositionally biased region" description="Basic and acidic residues" evidence="1">
    <location>
        <begin position="1"/>
        <end position="13"/>
    </location>
</feature>
<protein>
    <recommendedName>
        <fullName evidence="3">DUF6535 domain-containing protein</fullName>
    </recommendedName>
</protein>
<evidence type="ECO:0000256" key="1">
    <source>
        <dbReference type="SAM" id="MobiDB-lite"/>
    </source>
</evidence>
<evidence type="ECO:0000313" key="4">
    <source>
        <dbReference type="EMBL" id="KAJ2923541.1"/>
    </source>
</evidence>
<dbReference type="OrthoDB" id="3064335at2759"/>